<dbReference type="GO" id="GO:0001682">
    <property type="term" value="P:tRNA 5'-leader removal"/>
    <property type="evidence" value="ECO:0007669"/>
    <property type="project" value="UniProtKB-UniRule"/>
</dbReference>
<name>A0A497ETX2_9CREN</name>
<dbReference type="InterPro" id="IPR016195">
    <property type="entry name" value="Pol/histidinol_Pase-like"/>
</dbReference>
<evidence type="ECO:0000256" key="2">
    <source>
        <dbReference type="ARBA" id="ARBA00022694"/>
    </source>
</evidence>
<keyword evidence="3 6" id="KW-0540">Nuclease</keyword>
<dbReference type="HAMAP" id="MF_00756">
    <property type="entry name" value="RNase_P_3"/>
    <property type="match status" value="1"/>
</dbReference>
<gene>
    <name evidence="6" type="primary">rnp3</name>
    <name evidence="7" type="ORF">DRJ31_00805</name>
</gene>
<evidence type="ECO:0000256" key="1">
    <source>
        <dbReference type="ARBA" id="ARBA00022490"/>
    </source>
</evidence>
<evidence type="ECO:0000313" key="7">
    <source>
        <dbReference type="EMBL" id="RLE50596.1"/>
    </source>
</evidence>
<dbReference type="InterPro" id="IPR002738">
    <property type="entry name" value="RNase_P_p30"/>
</dbReference>
<dbReference type="Proteomes" id="UP000278475">
    <property type="component" value="Unassembled WGS sequence"/>
</dbReference>
<dbReference type="EC" id="3.1.26.5" evidence="6"/>
<accession>A0A497ETX2</accession>
<dbReference type="GO" id="GO:0004526">
    <property type="term" value="F:ribonuclease P activity"/>
    <property type="evidence" value="ECO:0007669"/>
    <property type="project" value="UniProtKB-UniRule"/>
</dbReference>
<comment type="subunit">
    <text evidence="6">Consists of a catalytic RNA component and at least 4-5 protein subunits.</text>
</comment>
<keyword evidence="5 6" id="KW-0378">Hydrolase</keyword>
<dbReference type="AlphaFoldDB" id="A0A497ETX2"/>
<evidence type="ECO:0000256" key="4">
    <source>
        <dbReference type="ARBA" id="ARBA00022759"/>
    </source>
</evidence>
<dbReference type="InterPro" id="IPR023539">
    <property type="entry name" value="RNase_P_comp-3_arc"/>
</dbReference>
<dbReference type="GO" id="GO:0005737">
    <property type="term" value="C:cytoplasm"/>
    <property type="evidence" value="ECO:0007669"/>
    <property type="project" value="UniProtKB-SubCell"/>
</dbReference>
<dbReference type="Pfam" id="PF01876">
    <property type="entry name" value="RNase_P_p30"/>
    <property type="match status" value="1"/>
</dbReference>
<dbReference type="SUPFAM" id="SSF89550">
    <property type="entry name" value="PHP domain-like"/>
    <property type="match status" value="1"/>
</dbReference>
<organism evidence="7 8">
    <name type="scientific">Thermoproteota archaeon</name>
    <dbReference type="NCBI Taxonomy" id="2056631"/>
    <lineage>
        <taxon>Archaea</taxon>
        <taxon>Thermoproteota</taxon>
    </lineage>
</organism>
<comment type="function">
    <text evidence="6">Part of ribonuclease P, a protein complex that generates mature tRNA molecules by cleaving their 5'-ends.</text>
</comment>
<comment type="caution">
    <text evidence="7">The sequence shown here is derived from an EMBL/GenBank/DDBJ whole genome shotgun (WGS) entry which is preliminary data.</text>
</comment>
<proteinExistence type="inferred from homology"/>
<keyword evidence="2 6" id="KW-0819">tRNA processing</keyword>
<comment type="catalytic activity">
    <reaction evidence="6">
        <text>Endonucleolytic cleavage of RNA, removing 5'-extranucleotides from tRNA precursor.</text>
        <dbReference type="EC" id="3.1.26.5"/>
    </reaction>
</comment>
<evidence type="ECO:0000313" key="8">
    <source>
        <dbReference type="Proteomes" id="UP000278475"/>
    </source>
</evidence>
<evidence type="ECO:0000256" key="5">
    <source>
        <dbReference type="ARBA" id="ARBA00022801"/>
    </source>
</evidence>
<evidence type="ECO:0000256" key="6">
    <source>
        <dbReference type="HAMAP-Rule" id="MF_00756"/>
    </source>
</evidence>
<reference evidence="7 8" key="1">
    <citation type="submission" date="2018-06" db="EMBL/GenBank/DDBJ databases">
        <title>Extensive metabolic versatility and redundancy in microbially diverse, dynamic hydrothermal sediments.</title>
        <authorList>
            <person name="Dombrowski N."/>
            <person name="Teske A."/>
            <person name="Baker B.J."/>
        </authorList>
    </citation>
    <scope>NUCLEOTIDE SEQUENCE [LARGE SCALE GENOMIC DNA]</scope>
    <source>
        <strain evidence="7">B66_G16</strain>
    </source>
</reference>
<evidence type="ECO:0000256" key="3">
    <source>
        <dbReference type="ARBA" id="ARBA00022722"/>
    </source>
</evidence>
<protein>
    <recommendedName>
        <fullName evidence="6">Ribonuclease P protein component 3</fullName>
        <shortName evidence="6">RNase P component 3</shortName>
        <ecNumber evidence="6">3.1.26.5</ecNumber>
    </recommendedName>
    <alternativeName>
        <fullName evidence="6">Rpp30</fullName>
    </alternativeName>
</protein>
<keyword evidence="4 6" id="KW-0255">Endonuclease</keyword>
<dbReference type="Gene3D" id="3.20.20.140">
    <property type="entry name" value="Metal-dependent hydrolases"/>
    <property type="match status" value="1"/>
</dbReference>
<comment type="similarity">
    <text evidence="6">Belongs to the eukaryotic/archaeal RNase P protein component 3 family.</text>
</comment>
<dbReference type="EMBL" id="QMQV01000003">
    <property type="protein sequence ID" value="RLE50596.1"/>
    <property type="molecule type" value="Genomic_DNA"/>
</dbReference>
<keyword evidence="1 6" id="KW-0963">Cytoplasm</keyword>
<comment type="subcellular location">
    <subcellularLocation>
        <location evidence="6">Cytoplasm</location>
    </subcellularLocation>
</comment>
<sequence length="239" mass="27192">MRFRKIYDLCVYTSPFSQGGNLEAMLRVAEKLSIKGIALPGFEDYKQLSEKYKLLDEVKGRFRVELYTRANISTLSVKEAVKLVNKLRRKIDLICIKASHKTLVNYALRDKRVDLILLEPYPDFKITASLFSLARQNDIAIELHLAHLLRAEGLSRSKLIGFYKLITAYSTKENAPLILSSGAKNWYELRDFPALSSMSKVLGLSKEAVLNSTINYPKKIINRNMFLKSSKLPCGVEVL</sequence>
<dbReference type="GO" id="GO:0030677">
    <property type="term" value="C:ribonuclease P complex"/>
    <property type="evidence" value="ECO:0007669"/>
    <property type="project" value="UniProtKB-UniRule"/>
</dbReference>